<organism evidence="1 2">
    <name type="scientific">Dyadobacter subterraneus</name>
    <dbReference type="NCBI Taxonomy" id="2773304"/>
    <lineage>
        <taxon>Bacteria</taxon>
        <taxon>Pseudomonadati</taxon>
        <taxon>Bacteroidota</taxon>
        <taxon>Cytophagia</taxon>
        <taxon>Cytophagales</taxon>
        <taxon>Spirosomataceae</taxon>
        <taxon>Dyadobacter</taxon>
    </lineage>
</organism>
<dbReference type="EMBL" id="JACYGY010000001">
    <property type="protein sequence ID" value="MBE9462090.1"/>
    <property type="molecule type" value="Genomic_DNA"/>
</dbReference>
<dbReference type="RefSeq" id="WP_379992442.1">
    <property type="nucleotide sequence ID" value="NZ_JBHSRU010000011.1"/>
</dbReference>
<reference evidence="2" key="1">
    <citation type="submission" date="2023-07" db="EMBL/GenBank/DDBJ databases">
        <title>Dyadobacter sp. nov 'subterranea' isolated from contaminted grondwater.</title>
        <authorList>
            <person name="Szabo I."/>
            <person name="Al-Omari J."/>
            <person name="Szerdahelyi S.G."/>
            <person name="Rado J."/>
        </authorList>
    </citation>
    <scope>NUCLEOTIDE SEQUENCE [LARGE SCALE GENOMIC DNA]</scope>
    <source>
        <strain evidence="2">UP-52</strain>
    </source>
</reference>
<accession>A0ABR9W9C7</accession>
<protein>
    <submittedName>
        <fullName evidence="1">Uncharacterized protein</fullName>
    </submittedName>
</protein>
<name>A0ABR9W9C7_9BACT</name>
<sequence length="54" mass="6528">MIIKAEPYRKTEVEKNIEKQRTIKLKHLDKRLHALQLTKEELEKLIVKHSFSML</sequence>
<evidence type="ECO:0000313" key="2">
    <source>
        <dbReference type="Proteomes" id="UP000634134"/>
    </source>
</evidence>
<gene>
    <name evidence="1" type="ORF">IEE83_09380</name>
</gene>
<dbReference type="Proteomes" id="UP000634134">
    <property type="component" value="Unassembled WGS sequence"/>
</dbReference>
<comment type="caution">
    <text evidence="1">The sequence shown here is derived from an EMBL/GenBank/DDBJ whole genome shotgun (WGS) entry which is preliminary data.</text>
</comment>
<keyword evidence="2" id="KW-1185">Reference proteome</keyword>
<proteinExistence type="predicted"/>
<evidence type="ECO:0000313" key="1">
    <source>
        <dbReference type="EMBL" id="MBE9462090.1"/>
    </source>
</evidence>